<evidence type="ECO:0000313" key="2">
    <source>
        <dbReference type="EMBL" id="OZM58470.1"/>
    </source>
</evidence>
<dbReference type="PANTHER" id="PTHR34297">
    <property type="entry name" value="HYPOTHETICAL CYTOSOLIC PROTEIN-RELATED"/>
    <property type="match status" value="1"/>
</dbReference>
<evidence type="ECO:0008006" key="4">
    <source>
        <dbReference type="Google" id="ProtNLM"/>
    </source>
</evidence>
<evidence type="ECO:0000313" key="3">
    <source>
        <dbReference type="Proteomes" id="UP000217083"/>
    </source>
</evidence>
<dbReference type="RefSeq" id="WP_094921411.1">
    <property type="nucleotide sequence ID" value="NZ_NPIA01000001.1"/>
</dbReference>
<organism evidence="2 3">
    <name type="scientific">Lottiidibacillus patelloidae</name>
    <dbReference type="NCBI Taxonomy" id="2670334"/>
    <lineage>
        <taxon>Bacteria</taxon>
        <taxon>Bacillati</taxon>
        <taxon>Bacillota</taxon>
        <taxon>Bacilli</taxon>
        <taxon>Bacillales</taxon>
        <taxon>Bacillaceae</taxon>
        <taxon>Lottiidibacillus</taxon>
    </lineage>
</organism>
<protein>
    <recommendedName>
        <fullName evidence="4">Asp23/Gls24 family envelope stress response protein</fullName>
    </recommendedName>
</protein>
<gene>
    <name evidence="2" type="ORF">CIB95_02565</name>
</gene>
<reference evidence="3" key="1">
    <citation type="submission" date="2017-08" db="EMBL/GenBank/DDBJ databases">
        <authorList>
            <person name="Huang Z."/>
        </authorList>
    </citation>
    <scope>NUCLEOTIDE SEQUENCE [LARGE SCALE GENOMIC DNA]</scope>
    <source>
        <strain evidence="3">SA5d-4</strain>
    </source>
</reference>
<reference evidence="2 3" key="2">
    <citation type="submission" date="2017-09" db="EMBL/GenBank/DDBJ databases">
        <title>Bacillus patelloidae sp. nov., isolated from the intestinal tract of a marine limpet.</title>
        <authorList>
            <person name="Liu R."/>
            <person name="Dong C."/>
            <person name="Shao Z."/>
        </authorList>
    </citation>
    <scope>NUCLEOTIDE SEQUENCE [LARGE SCALE GENOMIC DNA]</scope>
    <source>
        <strain evidence="2 3">SA5d-4</strain>
    </source>
</reference>
<evidence type="ECO:0000256" key="1">
    <source>
        <dbReference type="ARBA" id="ARBA00005721"/>
    </source>
</evidence>
<comment type="caution">
    <text evidence="2">The sequence shown here is derived from an EMBL/GenBank/DDBJ whole genome shotgun (WGS) entry which is preliminary data.</text>
</comment>
<dbReference type="PANTHER" id="PTHR34297:SF1">
    <property type="entry name" value="ASP23_GLS24 FAMILY ENVELOPE STRESS RESPONSE PROTEIN"/>
    <property type="match status" value="1"/>
</dbReference>
<name>A0A263BXS8_9BACI</name>
<dbReference type="Proteomes" id="UP000217083">
    <property type="component" value="Unassembled WGS sequence"/>
</dbReference>
<dbReference type="AlphaFoldDB" id="A0A263BXS8"/>
<keyword evidence="3" id="KW-1185">Reference proteome</keyword>
<comment type="similarity">
    <text evidence="1">Belongs to the asp23 family.</text>
</comment>
<dbReference type="Pfam" id="PF03780">
    <property type="entry name" value="Asp23"/>
    <property type="match status" value="1"/>
</dbReference>
<proteinExistence type="inferred from homology"/>
<accession>A0A263BXS8</accession>
<dbReference type="InterPro" id="IPR005531">
    <property type="entry name" value="Asp23"/>
</dbReference>
<dbReference type="EMBL" id="NPIA01000001">
    <property type="protein sequence ID" value="OZM58470.1"/>
    <property type="molecule type" value="Genomic_DNA"/>
</dbReference>
<sequence length="120" mass="13369">MIKSTLQYGELRIAEEVIGMIAMIAVSEVKGVADTVAGIKDELVRAINKRSMPRGIIVTNDEDNGVIIDLKIAVYYDQKLSEVCKNLQAHIKEQVEMMTGITVKEINIMVEQVNFSTQNN</sequence>